<reference evidence="2" key="2">
    <citation type="submission" date="2021-08" db="EMBL/GenBank/DDBJ databases">
        <authorList>
            <person name="Tani A."/>
            <person name="Ola A."/>
            <person name="Ogura Y."/>
            <person name="Katsura K."/>
            <person name="Hayashi T."/>
        </authorList>
    </citation>
    <scope>NUCLEOTIDE SEQUENCE</scope>
    <source>
        <strain evidence="2">DSM 16372</strain>
    </source>
</reference>
<sequence length="66" mass="6784">MMESSPRTRAPRLRERPALPADEAGGGLAAVPGRARRAIGGAPVPIATARPTGDRARPARSLFGPA</sequence>
<evidence type="ECO:0000313" key="3">
    <source>
        <dbReference type="Proteomes" id="UP001055247"/>
    </source>
</evidence>
<evidence type="ECO:0000313" key="2">
    <source>
        <dbReference type="EMBL" id="GJD92153.1"/>
    </source>
</evidence>
<keyword evidence="3" id="KW-1185">Reference proteome</keyword>
<accession>A0AAV4ZV44</accession>
<reference evidence="2" key="1">
    <citation type="journal article" date="2016" name="Front. Microbiol.">
        <title>Genome Sequence of the Piezophilic, Mesophilic Sulfate-Reducing Bacterium Desulfovibrio indicus J2T.</title>
        <authorList>
            <person name="Cao J."/>
            <person name="Maignien L."/>
            <person name="Shao Z."/>
            <person name="Alain K."/>
            <person name="Jebbar M."/>
        </authorList>
    </citation>
    <scope>NUCLEOTIDE SEQUENCE</scope>
    <source>
        <strain evidence="2">DSM 16372</strain>
    </source>
</reference>
<feature type="region of interest" description="Disordered" evidence="1">
    <location>
        <begin position="1"/>
        <end position="66"/>
    </location>
</feature>
<dbReference type="EMBL" id="BPQO01000037">
    <property type="protein sequence ID" value="GJD92153.1"/>
    <property type="molecule type" value="Genomic_DNA"/>
</dbReference>
<proteinExistence type="predicted"/>
<name>A0AAV4ZV44_9HYPH</name>
<protein>
    <submittedName>
        <fullName evidence="2">Uncharacterized protein</fullName>
    </submittedName>
</protein>
<organism evidence="2 3">
    <name type="scientific">Methylobacterium hispanicum</name>
    <dbReference type="NCBI Taxonomy" id="270350"/>
    <lineage>
        <taxon>Bacteria</taxon>
        <taxon>Pseudomonadati</taxon>
        <taxon>Pseudomonadota</taxon>
        <taxon>Alphaproteobacteria</taxon>
        <taxon>Hyphomicrobiales</taxon>
        <taxon>Methylobacteriaceae</taxon>
        <taxon>Methylobacterium</taxon>
    </lineage>
</organism>
<dbReference type="Proteomes" id="UP001055247">
    <property type="component" value="Unassembled WGS sequence"/>
</dbReference>
<dbReference type="AlphaFoldDB" id="A0AAV4ZV44"/>
<comment type="caution">
    <text evidence="2">The sequence shown here is derived from an EMBL/GenBank/DDBJ whole genome shotgun (WGS) entry which is preliminary data.</text>
</comment>
<evidence type="ECO:0000256" key="1">
    <source>
        <dbReference type="SAM" id="MobiDB-lite"/>
    </source>
</evidence>
<gene>
    <name evidence="2" type="ORF">BHAOGJBA_5706</name>
</gene>